<evidence type="ECO:0000256" key="5">
    <source>
        <dbReference type="ARBA" id="ARBA00023136"/>
    </source>
</evidence>
<name>A0A0C9N5A6_SPHPI</name>
<dbReference type="PANTHER" id="PTHR23291:SF50">
    <property type="entry name" value="PROTEIN LIFEGUARD 4"/>
    <property type="match status" value="1"/>
</dbReference>
<keyword evidence="3 6" id="KW-0812">Transmembrane</keyword>
<feature type="transmembrane region" description="Helical" evidence="6">
    <location>
        <begin position="176"/>
        <end position="192"/>
    </location>
</feature>
<evidence type="ECO:0000256" key="1">
    <source>
        <dbReference type="ARBA" id="ARBA00004141"/>
    </source>
</evidence>
<dbReference type="CDD" id="cd10432">
    <property type="entry name" value="BI-1-like_bacterial"/>
    <property type="match status" value="1"/>
</dbReference>
<gene>
    <name evidence="7" type="ORF">SP6_43_01930</name>
</gene>
<dbReference type="PANTHER" id="PTHR23291">
    <property type="entry name" value="BAX INHIBITOR-RELATED"/>
    <property type="match status" value="1"/>
</dbReference>
<evidence type="ECO:0000313" key="8">
    <source>
        <dbReference type="Proteomes" id="UP000032025"/>
    </source>
</evidence>
<feature type="transmembrane region" description="Helical" evidence="6">
    <location>
        <begin position="213"/>
        <end position="236"/>
    </location>
</feature>
<keyword evidence="4 6" id="KW-1133">Transmembrane helix</keyword>
<comment type="similarity">
    <text evidence="2 6">Belongs to the BI1 family.</text>
</comment>
<feature type="transmembrane region" description="Helical" evidence="6">
    <location>
        <begin position="37"/>
        <end position="58"/>
    </location>
</feature>
<dbReference type="EMBL" id="BBJS01000043">
    <property type="protein sequence ID" value="GAN14694.1"/>
    <property type="molecule type" value="Genomic_DNA"/>
</dbReference>
<evidence type="ECO:0000256" key="3">
    <source>
        <dbReference type="ARBA" id="ARBA00022692"/>
    </source>
</evidence>
<evidence type="ECO:0000256" key="6">
    <source>
        <dbReference type="RuleBase" id="RU004379"/>
    </source>
</evidence>
<organism evidence="7 8">
    <name type="scientific">Sphingomonas paucimobilis NBRC 13935</name>
    <dbReference type="NCBI Taxonomy" id="1219050"/>
    <lineage>
        <taxon>Bacteria</taxon>
        <taxon>Pseudomonadati</taxon>
        <taxon>Pseudomonadota</taxon>
        <taxon>Alphaproteobacteria</taxon>
        <taxon>Sphingomonadales</taxon>
        <taxon>Sphingomonadaceae</taxon>
        <taxon>Sphingomonas</taxon>
    </lineage>
</organism>
<accession>A0A0C9N5A6</accession>
<dbReference type="InterPro" id="IPR006214">
    <property type="entry name" value="Bax_inhibitor_1-related"/>
</dbReference>
<comment type="subcellular location">
    <subcellularLocation>
        <location evidence="1">Membrane</location>
        <topology evidence="1">Multi-pass membrane protein</topology>
    </subcellularLocation>
</comment>
<feature type="transmembrane region" description="Helical" evidence="6">
    <location>
        <begin position="151"/>
        <end position="170"/>
    </location>
</feature>
<feature type="transmembrane region" description="Helical" evidence="6">
    <location>
        <begin position="64"/>
        <end position="83"/>
    </location>
</feature>
<dbReference type="Proteomes" id="UP000032025">
    <property type="component" value="Unassembled WGS sequence"/>
</dbReference>
<protein>
    <submittedName>
        <fullName evidence="7">DNA, contig: SP643</fullName>
    </submittedName>
</protein>
<evidence type="ECO:0000313" key="7">
    <source>
        <dbReference type="EMBL" id="GAN14694.1"/>
    </source>
</evidence>
<keyword evidence="8" id="KW-1185">Reference proteome</keyword>
<dbReference type="AlphaFoldDB" id="A0A0C9N5A6"/>
<dbReference type="GO" id="GO:0005886">
    <property type="term" value="C:plasma membrane"/>
    <property type="evidence" value="ECO:0007669"/>
    <property type="project" value="TreeGrafter"/>
</dbReference>
<keyword evidence="5 6" id="KW-0472">Membrane</keyword>
<evidence type="ECO:0000256" key="4">
    <source>
        <dbReference type="ARBA" id="ARBA00022989"/>
    </source>
</evidence>
<sequence length="242" mass="26281">MNTPIESSGADLHGASRRAVAYDAGLRRYMLGIYRTMALGLVLTGLVASLVASTPALYQPIFNTPLKWVVMLAPLAFVLFFSFRVEQMSANTARIAFYSFAAIMGLSLASVFLVFTGTSIALAFFSAAALFATMCLWGYTTNVDLSRWSTFLMVGLVGVIIASLINLFLASDTLQFAVSIIGVLVFTGLTAWDSQRLKSQYFAYAGTESGEKLAVMGALSLYLDLINLFQLLLNLIGERQRA</sequence>
<dbReference type="GeneID" id="78525674"/>
<reference evidence="7 8" key="1">
    <citation type="submission" date="2014-08" db="EMBL/GenBank/DDBJ databases">
        <title>Whole genome shotgun sequence of Sphingomonas paucimobilis NBRC 13935.</title>
        <authorList>
            <person name="Hosoyama A."/>
            <person name="Hashimoto M."/>
            <person name="Hosoyama Y."/>
            <person name="Noguchi M."/>
            <person name="Uohara A."/>
            <person name="Ohji S."/>
            <person name="Katano-Makiyama Y."/>
            <person name="Ichikawa N."/>
            <person name="Kimura A."/>
            <person name="Yamazoe A."/>
            <person name="Fujita N."/>
        </authorList>
    </citation>
    <scope>NUCLEOTIDE SEQUENCE [LARGE SCALE GENOMIC DNA]</scope>
    <source>
        <strain evidence="7 8">NBRC 13935</strain>
    </source>
</reference>
<comment type="caution">
    <text evidence="7">The sequence shown here is derived from an EMBL/GenBank/DDBJ whole genome shotgun (WGS) entry which is preliminary data.</text>
</comment>
<dbReference type="Pfam" id="PF01027">
    <property type="entry name" value="Bax1-I"/>
    <property type="match status" value="1"/>
</dbReference>
<dbReference type="RefSeq" id="WP_037569795.1">
    <property type="nucleotide sequence ID" value="NZ_BBJS01000043.1"/>
</dbReference>
<evidence type="ECO:0000256" key="2">
    <source>
        <dbReference type="ARBA" id="ARBA00010350"/>
    </source>
</evidence>
<proteinExistence type="inferred from homology"/>